<evidence type="ECO:0000256" key="1">
    <source>
        <dbReference type="ARBA" id="ARBA00004651"/>
    </source>
</evidence>
<dbReference type="InterPro" id="IPR036259">
    <property type="entry name" value="MFS_trans_sf"/>
</dbReference>
<feature type="transmembrane region" description="Helical" evidence="7">
    <location>
        <begin position="144"/>
        <end position="167"/>
    </location>
</feature>
<evidence type="ECO:0000256" key="2">
    <source>
        <dbReference type="ARBA" id="ARBA00022448"/>
    </source>
</evidence>
<feature type="transmembrane region" description="Helical" evidence="7">
    <location>
        <begin position="80"/>
        <end position="98"/>
    </location>
</feature>
<dbReference type="PANTHER" id="PTHR23513">
    <property type="entry name" value="INTEGRAL MEMBRANE EFFLUX PROTEIN-RELATED"/>
    <property type="match status" value="1"/>
</dbReference>
<accession>A0A0G0QXB9</accession>
<keyword evidence="6 7" id="KW-0472">Membrane</keyword>
<feature type="transmembrane region" description="Helical" evidence="7">
    <location>
        <begin position="372"/>
        <end position="394"/>
    </location>
</feature>
<keyword evidence="2" id="KW-0813">Transport</keyword>
<feature type="transmembrane region" description="Helical" evidence="7">
    <location>
        <begin position="48"/>
        <end position="68"/>
    </location>
</feature>
<dbReference type="InterPro" id="IPR010290">
    <property type="entry name" value="TM_effector"/>
</dbReference>
<feature type="transmembrane region" description="Helical" evidence="7">
    <location>
        <begin position="256"/>
        <end position="276"/>
    </location>
</feature>
<proteinExistence type="predicted"/>
<evidence type="ECO:0000256" key="7">
    <source>
        <dbReference type="SAM" id="Phobius"/>
    </source>
</evidence>
<dbReference type="AlphaFoldDB" id="A0A0G0QXB9"/>
<feature type="transmembrane region" description="Helical" evidence="7">
    <location>
        <begin position="104"/>
        <end position="124"/>
    </location>
</feature>
<organism evidence="9 10">
    <name type="scientific">Candidatus Daviesbacteria bacterium GW2011_GWC2_40_12</name>
    <dbReference type="NCBI Taxonomy" id="1618431"/>
    <lineage>
        <taxon>Bacteria</taxon>
        <taxon>Candidatus Daviesiibacteriota</taxon>
    </lineage>
</organism>
<dbReference type="EMBL" id="LBYB01000004">
    <property type="protein sequence ID" value="KKR42076.1"/>
    <property type="molecule type" value="Genomic_DNA"/>
</dbReference>
<feature type="transmembrane region" description="Helical" evidence="7">
    <location>
        <begin position="173"/>
        <end position="192"/>
    </location>
</feature>
<dbReference type="GO" id="GO:0022857">
    <property type="term" value="F:transmembrane transporter activity"/>
    <property type="evidence" value="ECO:0007669"/>
    <property type="project" value="InterPro"/>
</dbReference>
<dbReference type="SUPFAM" id="SSF103473">
    <property type="entry name" value="MFS general substrate transporter"/>
    <property type="match status" value="1"/>
</dbReference>
<dbReference type="CDD" id="cd06173">
    <property type="entry name" value="MFS_MefA_like"/>
    <property type="match status" value="1"/>
</dbReference>
<keyword evidence="4 7" id="KW-0812">Transmembrane</keyword>
<evidence type="ECO:0000256" key="3">
    <source>
        <dbReference type="ARBA" id="ARBA00022475"/>
    </source>
</evidence>
<dbReference type="GO" id="GO:0005886">
    <property type="term" value="C:plasma membrane"/>
    <property type="evidence" value="ECO:0007669"/>
    <property type="project" value="UniProtKB-SubCell"/>
</dbReference>
<dbReference type="Pfam" id="PF05977">
    <property type="entry name" value="MFS_3"/>
    <property type="match status" value="1"/>
</dbReference>
<evidence type="ECO:0000256" key="4">
    <source>
        <dbReference type="ARBA" id="ARBA00022692"/>
    </source>
</evidence>
<keyword evidence="3" id="KW-1003">Cell membrane</keyword>
<feature type="transmembrane region" description="Helical" evidence="7">
    <location>
        <begin position="213"/>
        <end position="236"/>
    </location>
</feature>
<evidence type="ECO:0000256" key="5">
    <source>
        <dbReference type="ARBA" id="ARBA00022989"/>
    </source>
</evidence>
<dbReference type="PANTHER" id="PTHR23513:SF9">
    <property type="entry name" value="ENTEROBACTIN EXPORTER ENTS"/>
    <property type="match status" value="1"/>
</dbReference>
<comment type="caution">
    <text evidence="9">The sequence shown here is derived from an EMBL/GenBank/DDBJ whole genome shotgun (WGS) entry which is preliminary data.</text>
</comment>
<comment type="subcellular location">
    <subcellularLocation>
        <location evidence="1">Cell membrane</location>
        <topology evidence="1">Multi-pass membrane protein</topology>
    </subcellularLocation>
</comment>
<gene>
    <name evidence="9" type="ORF">UT77_C0004G0060</name>
</gene>
<feature type="domain" description="Major facilitator superfamily (MFS) profile" evidence="8">
    <location>
        <begin position="156"/>
        <end position="412"/>
    </location>
</feature>
<name>A0A0G0QXB9_9BACT</name>
<dbReference type="PROSITE" id="PS50850">
    <property type="entry name" value="MFS"/>
    <property type="match status" value="1"/>
</dbReference>
<evidence type="ECO:0000259" key="8">
    <source>
        <dbReference type="PROSITE" id="PS50850"/>
    </source>
</evidence>
<keyword evidence="5 7" id="KW-1133">Transmembrane helix</keyword>
<protein>
    <submittedName>
        <fullName evidence="9">Major facilitator superfamily</fullName>
    </submittedName>
</protein>
<sequence length="412" mass="44636">MSKTLSFPALRVPVFRNYLFGAFISEMGNQMQTVAVAWQIYELTRNPLYLGLIGVANFVPIMIFSLFGGLAADKLDRRKLLICSLFVQTVMALILFYLSQTNQISPTLIYLILFFVATAQSFSVPARSAIFPNLVPRQFFMNAVSLHTLQFQSATLIGPAVAGFLIAGLSVSTVYLVNAFSFTFFIVSVLLIKVPVFNHDKIVAFNLNSLKEGVKFVISTPILYSTMVLDFLATFFGTATILMPVFAKDVLQVGPAGLGLLYSAPAVGGVAAGLILSSLNNIKNQGKIILGAVLLYGAATIGFGMSKFLPLSIFFLILVGLGDMTSSIVRNTVRQMITPDHLRGRMVSIMRLFFQGGPQLGEIEAGFLAKVIGGPATVVVGGVGVILITSLIAWKNKSLRNFHHGKDDNLVT</sequence>
<dbReference type="Gene3D" id="1.20.1250.20">
    <property type="entry name" value="MFS general substrate transporter like domains"/>
    <property type="match status" value="1"/>
</dbReference>
<dbReference type="Proteomes" id="UP000034881">
    <property type="component" value="Unassembled WGS sequence"/>
</dbReference>
<evidence type="ECO:0000313" key="9">
    <source>
        <dbReference type="EMBL" id="KKR42076.1"/>
    </source>
</evidence>
<evidence type="ECO:0000256" key="6">
    <source>
        <dbReference type="ARBA" id="ARBA00023136"/>
    </source>
</evidence>
<feature type="transmembrane region" description="Helical" evidence="7">
    <location>
        <begin position="288"/>
        <end position="305"/>
    </location>
</feature>
<dbReference type="InterPro" id="IPR020846">
    <property type="entry name" value="MFS_dom"/>
</dbReference>
<evidence type="ECO:0000313" key="10">
    <source>
        <dbReference type="Proteomes" id="UP000034881"/>
    </source>
</evidence>
<reference evidence="9 10" key="1">
    <citation type="journal article" date="2015" name="Nature">
        <title>rRNA introns, odd ribosomes, and small enigmatic genomes across a large radiation of phyla.</title>
        <authorList>
            <person name="Brown C.T."/>
            <person name="Hug L.A."/>
            <person name="Thomas B.C."/>
            <person name="Sharon I."/>
            <person name="Castelle C.J."/>
            <person name="Singh A."/>
            <person name="Wilkins M.J."/>
            <person name="Williams K.H."/>
            <person name="Banfield J.F."/>
        </authorList>
    </citation>
    <scope>NUCLEOTIDE SEQUENCE [LARGE SCALE GENOMIC DNA]</scope>
</reference>